<dbReference type="PRINTS" id="PR00839">
    <property type="entry name" value="V8PROTEASE"/>
</dbReference>
<dbReference type="AlphaFoldDB" id="A0A7T7SVK4"/>
<protein>
    <recommendedName>
        <fullName evidence="8">Serine protease</fullName>
        <ecNumber evidence="8">3.4.21.-</ecNumber>
    </recommendedName>
</protein>
<dbReference type="PROSITE" id="PS00672">
    <property type="entry name" value="V8_HIS"/>
    <property type="match status" value="1"/>
</dbReference>
<dbReference type="RefSeq" id="WP_101457496.1">
    <property type="nucleotide sequence ID" value="NZ_CAJESG010000001.1"/>
</dbReference>
<keyword evidence="4 8" id="KW-0378">Hydrolase</keyword>
<name>A0A7T7SVK4_STAPS</name>
<dbReference type="InterPro" id="IPR009003">
    <property type="entry name" value="Peptidase_S1_PA"/>
</dbReference>
<feature type="active site" description="Charge relay system" evidence="7">
    <location>
        <position position="99"/>
    </location>
</feature>
<evidence type="ECO:0000256" key="8">
    <source>
        <dbReference type="RuleBase" id="RU004296"/>
    </source>
</evidence>
<dbReference type="Gene3D" id="2.40.10.10">
    <property type="entry name" value="Trypsin-like serine proteases"/>
    <property type="match status" value="2"/>
</dbReference>
<evidence type="ECO:0000313" key="9">
    <source>
        <dbReference type="EMBL" id="QQM97666.1"/>
    </source>
</evidence>
<evidence type="ECO:0000256" key="2">
    <source>
        <dbReference type="ARBA" id="ARBA00022670"/>
    </source>
</evidence>
<evidence type="ECO:0000313" key="10">
    <source>
        <dbReference type="Proteomes" id="UP000595859"/>
    </source>
</evidence>
<dbReference type="Proteomes" id="UP000595859">
    <property type="component" value="Chromosome"/>
</dbReference>
<dbReference type="PRINTS" id="PR01774">
    <property type="entry name" value="EXFOLTOXIN"/>
</dbReference>
<reference evidence="9 10" key="1">
    <citation type="submission" date="2020-12" db="EMBL/GenBank/DDBJ databases">
        <title>Whole genome sequencing and de novo assembly of Staphylococcus pseudintermedius: a novel pangenome approach to unravel pathogenesis of canine pyoderma.</title>
        <authorList>
            <person name="Ferrer L."/>
            <person name="Perez D."/>
            <person name="Fonticoba R."/>
            <person name="Vines J."/>
            <person name="Fabregas N."/>
            <person name="Madronero S."/>
            <person name="Meroni G."/>
            <person name="Martino P."/>
            <person name="Martinez S."/>
            <person name="Cusco A."/>
            <person name="Migura L."/>
            <person name="Francino O."/>
        </authorList>
    </citation>
    <scope>NUCLEOTIDE SEQUENCE [LARGE SCALE GENOMIC DNA]</scope>
    <source>
        <strain evidence="9 10">HSP080</strain>
    </source>
</reference>
<evidence type="ECO:0000256" key="4">
    <source>
        <dbReference type="ARBA" id="ARBA00022801"/>
    </source>
</evidence>
<dbReference type="EMBL" id="CP066884">
    <property type="protein sequence ID" value="QQM97666.1"/>
    <property type="molecule type" value="Genomic_DNA"/>
</dbReference>
<gene>
    <name evidence="9" type="ORF">JGZ15_09270</name>
</gene>
<dbReference type="Pfam" id="PF13365">
    <property type="entry name" value="Trypsin_2"/>
    <property type="match status" value="1"/>
</dbReference>
<dbReference type="PROSITE" id="PS00673">
    <property type="entry name" value="V8_SER"/>
    <property type="match status" value="1"/>
</dbReference>
<dbReference type="InterPro" id="IPR008353">
    <property type="entry name" value="Peptidase_S1B_tx"/>
</dbReference>
<organism evidence="9 10">
    <name type="scientific">Staphylococcus pseudintermedius</name>
    <dbReference type="NCBI Taxonomy" id="283734"/>
    <lineage>
        <taxon>Bacteria</taxon>
        <taxon>Bacillati</taxon>
        <taxon>Bacillota</taxon>
        <taxon>Bacilli</taxon>
        <taxon>Bacillales</taxon>
        <taxon>Staphylococcaceae</taxon>
        <taxon>Staphylococcus</taxon>
        <taxon>Staphylococcus intermedius group</taxon>
    </lineage>
</organism>
<keyword evidence="5 8" id="KW-0720">Serine protease</keyword>
<dbReference type="EC" id="3.4.21.-" evidence="8"/>
<evidence type="ECO:0000256" key="7">
    <source>
        <dbReference type="PIRSR" id="PIRSR608256-1"/>
    </source>
</evidence>
<dbReference type="InterPro" id="IPR028301">
    <property type="entry name" value="V8_his_AS"/>
</dbReference>
<keyword evidence="3" id="KW-0732">Signal</keyword>
<comment type="similarity">
    <text evidence="1 8">Belongs to the peptidase S1B family.</text>
</comment>
<evidence type="ECO:0000256" key="5">
    <source>
        <dbReference type="ARBA" id="ARBA00022825"/>
    </source>
</evidence>
<dbReference type="InterPro" id="IPR043504">
    <property type="entry name" value="Peptidase_S1_PA_chymotrypsin"/>
</dbReference>
<evidence type="ECO:0000256" key="1">
    <source>
        <dbReference type="ARBA" id="ARBA00008764"/>
    </source>
</evidence>
<keyword evidence="6" id="KW-0843">Virulence</keyword>
<dbReference type="GO" id="GO:0006508">
    <property type="term" value="P:proteolysis"/>
    <property type="evidence" value="ECO:0007669"/>
    <property type="project" value="UniProtKB-KW"/>
</dbReference>
<evidence type="ECO:0000256" key="3">
    <source>
        <dbReference type="ARBA" id="ARBA00022729"/>
    </source>
</evidence>
<accession>A0A7T7SVK4</accession>
<dbReference type="InterPro" id="IPR000126">
    <property type="entry name" value="V8_ser_AS"/>
</dbReference>
<dbReference type="SUPFAM" id="SSF50494">
    <property type="entry name" value="Trypsin-like serine proteases"/>
    <property type="match status" value="1"/>
</dbReference>
<feature type="active site" description="Charge relay system" evidence="7">
    <location>
        <position position="221"/>
    </location>
</feature>
<keyword evidence="2 8" id="KW-0645">Protease</keyword>
<proteinExistence type="inferred from homology"/>
<dbReference type="GO" id="GO:0004252">
    <property type="term" value="F:serine-type endopeptidase activity"/>
    <property type="evidence" value="ECO:0007669"/>
    <property type="project" value="InterPro"/>
</dbReference>
<dbReference type="InterPro" id="IPR008256">
    <property type="entry name" value="Peptidase_S1B"/>
</dbReference>
<evidence type="ECO:0000256" key="6">
    <source>
        <dbReference type="ARBA" id="ARBA00023026"/>
    </source>
</evidence>
<sequence length="280" mass="30572">MNKTTFKHFIFVTIIFMTAMLILRISTPGVYAKTYDEAEIIKKRDSFNTSPSTLSSEVFSKISETTRSPYSALGTVYVKSEIIASGILIGKNTIITNQHVARLAKQDPSKIIFTPASTRTEEGMQLTPYGQFGAEKVNESPYGGGIDLSIIKLKPNQDGKAAGDLIRPAKISDSIDIQAGDKISLLGYPNNYAPFSLYRSEIEIFDANLGEYFGYTEVGNSGSGLFDLKGELIGIHVGKGGKYNLPLGEFFNRRIGSSYSIDGTLGTIGMDLKKRAESED</sequence>
<feature type="active site" description="Charge relay system" evidence="7">
    <location>
        <position position="147"/>
    </location>
</feature>